<evidence type="ECO:0000256" key="1">
    <source>
        <dbReference type="SAM" id="SignalP"/>
    </source>
</evidence>
<organism evidence="3 4">
    <name type="scientific">Gellertiella hungarica</name>
    <dbReference type="NCBI Taxonomy" id="1572859"/>
    <lineage>
        <taxon>Bacteria</taxon>
        <taxon>Pseudomonadati</taxon>
        <taxon>Pseudomonadota</taxon>
        <taxon>Alphaproteobacteria</taxon>
        <taxon>Hyphomicrobiales</taxon>
        <taxon>Rhizobiaceae</taxon>
        <taxon>Gellertiella</taxon>
    </lineage>
</organism>
<protein>
    <submittedName>
        <fullName evidence="3">NitT/TauT family transport system substrate-binding protein</fullName>
    </submittedName>
</protein>
<sequence length="339" mass="37202">MMLNRRQFTMGAAALLAGTGLSMPARAEDRVKVKFATDWLPQGAHGGYYQAVADGTYEKMGLDVEIVSGGPKNDTRPLLVSGEVDFLMSGNLLLPFEDIRKGLPLKIVAAHFQKDPQMMMAHKGVYKDFADLANAPKILLGSQGMESYGRWMMKTKGFKEERVAPYNYDMKPFFEDTQLVQQGYAVSEPYEALAANVEIDSWLLADEGWNTYSCMVQTRDEVILTRPDVVQKFLDASTVGWYNYLYGDATPGIEAIVAANPDQSVGRLTWENEALRSLGIVDSGEAEKSGIGAMNAERIKAFYDLCVDAGVLEAGSVDLAAVADYSFVNKGVGLELRKA</sequence>
<dbReference type="AlphaFoldDB" id="A0A7W6NJ05"/>
<dbReference type="Proteomes" id="UP000528286">
    <property type="component" value="Unassembled WGS sequence"/>
</dbReference>
<dbReference type="EMBL" id="JACIEZ010000001">
    <property type="protein sequence ID" value="MBB4062964.1"/>
    <property type="molecule type" value="Genomic_DNA"/>
</dbReference>
<dbReference type="RefSeq" id="WP_183364163.1">
    <property type="nucleotide sequence ID" value="NZ_JACIEZ010000001.1"/>
</dbReference>
<dbReference type="Pfam" id="PF09084">
    <property type="entry name" value="NMT1"/>
    <property type="match status" value="1"/>
</dbReference>
<dbReference type="InterPro" id="IPR015168">
    <property type="entry name" value="SsuA/THI5"/>
</dbReference>
<name>A0A7W6NJ05_9HYPH</name>
<feature type="domain" description="SsuA/THI5-like" evidence="2">
    <location>
        <begin position="44"/>
        <end position="241"/>
    </location>
</feature>
<evidence type="ECO:0000313" key="4">
    <source>
        <dbReference type="Proteomes" id="UP000528286"/>
    </source>
</evidence>
<dbReference type="GO" id="GO:0009228">
    <property type="term" value="P:thiamine biosynthetic process"/>
    <property type="evidence" value="ECO:0007669"/>
    <property type="project" value="InterPro"/>
</dbReference>
<dbReference type="InterPro" id="IPR027939">
    <property type="entry name" value="NMT1/THI5"/>
</dbReference>
<dbReference type="Gene3D" id="3.40.190.10">
    <property type="entry name" value="Periplasmic binding protein-like II"/>
    <property type="match status" value="2"/>
</dbReference>
<keyword evidence="1" id="KW-0732">Signal</keyword>
<keyword evidence="4" id="KW-1185">Reference proteome</keyword>
<dbReference type="SUPFAM" id="SSF53850">
    <property type="entry name" value="Periplasmic binding protein-like II"/>
    <property type="match status" value="1"/>
</dbReference>
<dbReference type="PANTHER" id="PTHR31528">
    <property type="entry name" value="4-AMINO-5-HYDROXYMETHYL-2-METHYLPYRIMIDINE PHOSPHATE SYNTHASE THI11-RELATED"/>
    <property type="match status" value="1"/>
</dbReference>
<dbReference type="PANTHER" id="PTHR31528:SF3">
    <property type="entry name" value="THIAMINE BIOSYNTHESIS PROTEIN HI_0357-RELATED"/>
    <property type="match status" value="1"/>
</dbReference>
<proteinExistence type="predicted"/>
<evidence type="ECO:0000259" key="2">
    <source>
        <dbReference type="Pfam" id="PF09084"/>
    </source>
</evidence>
<gene>
    <name evidence="3" type="ORF">GGR23_000125</name>
</gene>
<comment type="caution">
    <text evidence="3">The sequence shown here is derived from an EMBL/GenBank/DDBJ whole genome shotgun (WGS) entry which is preliminary data.</text>
</comment>
<reference evidence="3 4" key="1">
    <citation type="submission" date="2020-08" db="EMBL/GenBank/DDBJ databases">
        <title>Genomic Encyclopedia of Type Strains, Phase IV (KMG-IV): sequencing the most valuable type-strain genomes for metagenomic binning, comparative biology and taxonomic classification.</title>
        <authorList>
            <person name="Goeker M."/>
        </authorList>
    </citation>
    <scope>NUCLEOTIDE SEQUENCE [LARGE SCALE GENOMIC DNA]</scope>
    <source>
        <strain evidence="3 4">DSM 29853</strain>
    </source>
</reference>
<feature type="chain" id="PRO_5031036940" evidence="1">
    <location>
        <begin position="28"/>
        <end position="339"/>
    </location>
</feature>
<dbReference type="PROSITE" id="PS51318">
    <property type="entry name" value="TAT"/>
    <property type="match status" value="1"/>
</dbReference>
<accession>A0A7W6NJ05</accession>
<feature type="signal peptide" evidence="1">
    <location>
        <begin position="1"/>
        <end position="27"/>
    </location>
</feature>
<evidence type="ECO:0000313" key="3">
    <source>
        <dbReference type="EMBL" id="MBB4062964.1"/>
    </source>
</evidence>
<dbReference type="InterPro" id="IPR006311">
    <property type="entry name" value="TAT_signal"/>
</dbReference>